<evidence type="ECO:0000256" key="2">
    <source>
        <dbReference type="ARBA" id="ARBA00022730"/>
    </source>
</evidence>
<dbReference type="PIRSF" id="PIRSF002122">
    <property type="entry name" value="RPS7p_RPS7a_RPS5e_RPS7o"/>
    <property type="match status" value="1"/>
</dbReference>
<dbReference type="GO" id="GO:0015935">
    <property type="term" value="C:small ribosomal subunit"/>
    <property type="evidence" value="ECO:0007669"/>
    <property type="project" value="InterPro"/>
</dbReference>
<dbReference type="NCBIfam" id="TIGR01029">
    <property type="entry name" value="rpsG_bact"/>
    <property type="match status" value="1"/>
</dbReference>
<accession>A0A2H0VIX1</accession>
<feature type="domain" description="Small ribosomal subunit protein uS7" evidence="7">
    <location>
        <begin position="2"/>
        <end position="151"/>
    </location>
</feature>
<dbReference type="Gene3D" id="1.10.455.10">
    <property type="entry name" value="Ribosomal protein S7 domain"/>
    <property type="match status" value="1"/>
</dbReference>
<evidence type="ECO:0000313" key="8">
    <source>
        <dbReference type="EMBL" id="PIR99041.1"/>
    </source>
</evidence>
<dbReference type="Proteomes" id="UP000230796">
    <property type="component" value="Unassembled WGS sequence"/>
</dbReference>
<reference evidence="9" key="1">
    <citation type="submission" date="2017-09" db="EMBL/GenBank/DDBJ databases">
        <title>Depth-based differentiation of microbial function through sediment-hosted aquifers and enrichment of novel symbionts in the deep terrestrial subsurface.</title>
        <authorList>
            <person name="Probst A.J."/>
            <person name="Ladd B."/>
            <person name="Jarett J.K."/>
            <person name="Geller-Mcgrath D.E."/>
            <person name="Sieber C.M.K."/>
            <person name="Emerson J.B."/>
            <person name="Anantharaman K."/>
            <person name="Thomas B.C."/>
            <person name="Malmstrom R."/>
            <person name="Stieglmeier M."/>
            <person name="Klingl A."/>
            <person name="Woyke T."/>
            <person name="Ryan C.M."/>
            <person name="Banfield J.F."/>
        </authorList>
    </citation>
    <scope>NUCLEOTIDE SEQUENCE [LARGE SCALE GENOMIC DNA]</scope>
</reference>
<dbReference type="GO" id="GO:0019843">
    <property type="term" value="F:rRNA binding"/>
    <property type="evidence" value="ECO:0007669"/>
    <property type="project" value="UniProtKB-UniRule"/>
</dbReference>
<keyword evidence="3 6" id="KW-0694">RNA-binding</keyword>
<dbReference type="GO" id="GO:0003735">
    <property type="term" value="F:structural constituent of ribosome"/>
    <property type="evidence" value="ECO:0007669"/>
    <property type="project" value="InterPro"/>
</dbReference>
<evidence type="ECO:0000256" key="6">
    <source>
        <dbReference type="HAMAP-Rule" id="MF_00480"/>
    </source>
</evidence>
<dbReference type="EMBL" id="PFAF01000029">
    <property type="protein sequence ID" value="PIR99041.1"/>
    <property type="molecule type" value="Genomic_DNA"/>
</dbReference>
<evidence type="ECO:0000313" key="9">
    <source>
        <dbReference type="Proteomes" id="UP000230796"/>
    </source>
</evidence>
<dbReference type="GO" id="GO:0000049">
    <property type="term" value="F:tRNA binding"/>
    <property type="evidence" value="ECO:0007669"/>
    <property type="project" value="UniProtKB-UniRule"/>
</dbReference>
<evidence type="ECO:0000256" key="1">
    <source>
        <dbReference type="ARBA" id="ARBA00007151"/>
    </source>
</evidence>
<dbReference type="Pfam" id="PF00177">
    <property type="entry name" value="Ribosomal_S7"/>
    <property type="match status" value="1"/>
</dbReference>
<proteinExistence type="inferred from homology"/>
<dbReference type="AlphaFoldDB" id="A0A2H0VIX1"/>
<evidence type="ECO:0000259" key="7">
    <source>
        <dbReference type="Pfam" id="PF00177"/>
    </source>
</evidence>
<dbReference type="PANTHER" id="PTHR11205">
    <property type="entry name" value="RIBOSOMAL PROTEIN S7"/>
    <property type="match status" value="1"/>
</dbReference>
<comment type="subunit">
    <text evidence="6">Part of the 30S ribosomal subunit. Contacts proteins S9 and S11.</text>
</comment>
<keyword evidence="4 6" id="KW-0689">Ribosomal protein</keyword>
<dbReference type="InterPro" id="IPR000235">
    <property type="entry name" value="Ribosomal_uS7"/>
</dbReference>
<dbReference type="HAMAP" id="MF_00480_B">
    <property type="entry name" value="Ribosomal_uS7_B"/>
    <property type="match status" value="1"/>
</dbReference>
<gene>
    <name evidence="6" type="primary">rpsG</name>
    <name evidence="8" type="ORF">COT87_01485</name>
</gene>
<comment type="caution">
    <text evidence="8">The sequence shown here is derived from an EMBL/GenBank/DDBJ whole genome shotgun (WGS) entry which is preliminary data.</text>
</comment>
<evidence type="ECO:0000256" key="5">
    <source>
        <dbReference type="ARBA" id="ARBA00023274"/>
    </source>
</evidence>
<dbReference type="GO" id="GO:0006412">
    <property type="term" value="P:translation"/>
    <property type="evidence" value="ECO:0007669"/>
    <property type="project" value="UniProtKB-UniRule"/>
</dbReference>
<comment type="similarity">
    <text evidence="1 6">Belongs to the universal ribosomal protein uS7 family.</text>
</comment>
<dbReference type="SUPFAM" id="SSF47973">
    <property type="entry name" value="Ribosomal protein S7"/>
    <property type="match status" value="1"/>
</dbReference>
<dbReference type="InterPro" id="IPR036823">
    <property type="entry name" value="Ribosomal_uS7_dom_sf"/>
</dbReference>
<evidence type="ECO:0000256" key="3">
    <source>
        <dbReference type="ARBA" id="ARBA00022884"/>
    </source>
</evidence>
<dbReference type="InterPro" id="IPR005717">
    <property type="entry name" value="Ribosomal_uS7_bac/org-type"/>
</dbReference>
<keyword evidence="5 6" id="KW-0687">Ribonucleoprotein</keyword>
<comment type="function">
    <text evidence="6">One of the primary rRNA binding proteins, it binds directly to 16S rRNA where it nucleates assembly of the head domain of the 30S subunit. Is located at the subunit interface close to the decoding center, probably blocks exit of the E-site tRNA.</text>
</comment>
<organism evidence="8 9">
    <name type="scientific">Candidatus Collierbacteria bacterium CG10_big_fil_rev_8_21_14_0_10_44_9</name>
    <dbReference type="NCBI Taxonomy" id="1974535"/>
    <lineage>
        <taxon>Bacteria</taxon>
        <taxon>Candidatus Collieribacteriota</taxon>
    </lineage>
</organism>
<evidence type="ECO:0000256" key="4">
    <source>
        <dbReference type="ARBA" id="ARBA00022980"/>
    </source>
</evidence>
<dbReference type="InterPro" id="IPR023798">
    <property type="entry name" value="Ribosomal_uS7_dom"/>
</dbReference>
<protein>
    <recommendedName>
        <fullName evidence="6">Small ribosomal subunit protein uS7</fullName>
    </recommendedName>
</protein>
<keyword evidence="6" id="KW-0820">tRNA-binding</keyword>
<keyword evidence="2 6" id="KW-0699">rRNA-binding</keyword>
<dbReference type="CDD" id="cd14869">
    <property type="entry name" value="uS7_Bacteria"/>
    <property type="match status" value="1"/>
</dbReference>
<name>A0A2H0VIX1_9BACT</name>
<sequence length="158" mass="17983">MRAKSIKVKRVEGDVKYNSLEVAKLINRAMNDGKKVVAAKQVYKAMDLIAEKTKLAPLDVLMTALSNIKPKTEVRSRRIGGAAYQVPMPVSPRRQFSISIRWLIEFSNKRSNSEYHTFGEKLAAEIMDAYNNQGAAIKKRDDVHRMSDANKAFAHFRW</sequence>